<dbReference type="RefSeq" id="WP_379484723.1">
    <property type="nucleotide sequence ID" value="NZ_JBHMCF010000042.1"/>
</dbReference>
<accession>A0ABV5NZP1</accession>
<feature type="transmembrane region" description="Helical" evidence="2">
    <location>
        <begin position="150"/>
        <end position="175"/>
    </location>
</feature>
<organism evidence="3 4">
    <name type="scientific">Nonomuraea salmonea</name>
    <dbReference type="NCBI Taxonomy" id="46181"/>
    <lineage>
        <taxon>Bacteria</taxon>
        <taxon>Bacillati</taxon>
        <taxon>Actinomycetota</taxon>
        <taxon>Actinomycetes</taxon>
        <taxon>Streptosporangiales</taxon>
        <taxon>Streptosporangiaceae</taxon>
        <taxon>Nonomuraea</taxon>
    </lineage>
</organism>
<evidence type="ECO:0008006" key="5">
    <source>
        <dbReference type="Google" id="ProtNLM"/>
    </source>
</evidence>
<dbReference type="EMBL" id="JBHMCF010000042">
    <property type="protein sequence ID" value="MFB9475381.1"/>
    <property type="molecule type" value="Genomic_DNA"/>
</dbReference>
<keyword evidence="2" id="KW-0472">Membrane</keyword>
<comment type="caution">
    <text evidence="3">The sequence shown here is derived from an EMBL/GenBank/DDBJ whole genome shotgun (WGS) entry which is preliminary data.</text>
</comment>
<dbReference type="Proteomes" id="UP001589568">
    <property type="component" value="Unassembled WGS sequence"/>
</dbReference>
<feature type="transmembrane region" description="Helical" evidence="2">
    <location>
        <begin position="40"/>
        <end position="60"/>
    </location>
</feature>
<evidence type="ECO:0000313" key="3">
    <source>
        <dbReference type="EMBL" id="MFB9475381.1"/>
    </source>
</evidence>
<feature type="transmembrane region" description="Helical" evidence="2">
    <location>
        <begin position="72"/>
        <end position="93"/>
    </location>
</feature>
<evidence type="ECO:0000313" key="4">
    <source>
        <dbReference type="Proteomes" id="UP001589568"/>
    </source>
</evidence>
<proteinExistence type="predicted"/>
<reference evidence="3 4" key="1">
    <citation type="submission" date="2024-09" db="EMBL/GenBank/DDBJ databases">
        <authorList>
            <person name="Sun Q."/>
            <person name="Mori K."/>
        </authorList>
    </citation>
    <scope>NUCLEOTIDE SEQUENCE [LARGE SCALE GENOMIC DNA]</scope>
    <source>
        <strain evidence="3 4">JCM 3324</strain>
    </source>
</reference>
<gene>
    <name evidence="3" type="ORF">ACFFR3_38330</name>
</gene>
<feature type="transmembrane region" description="Helical" evidence="2">
    <location>
        <begin position="215"/>
        <end position="235"/>
    </location>
</feature>
<evidence type="ECO:0000256" key="2">
    <source>
        <dbReference type="SAM" id="Phobius"/>
    </source>
</evidence>
<sequence>MISPQRRATLNVLLPWLFARQVFKPEVGTGKKDRLLDRLAFWRSATGLVMIVIATSNYQHIMFVSGSLGLKVVQSGVVALLLPPLAFVVLLLVTRPGLRGTLMPGARRLLARAGLAVAVVVLPFVTWSLLVAAGDGTVAISLPDAGVGTLFLILLSPLLFLWFWCFWGCTLYWAARTGLWSAELHPLLAPVGTTAVMLLVTGLELSEGDPKGVPFWLWLTLNLCGVASSLTLAVLEYRHLRTSGHRWREGPGQCSRTTGAPPEQTMVSSTSSPSSGSNSTFASPAGPGSTPSTL</sequence>
<feature type="region of interest" description="Disordered" evidence="1">
    <location>
        <begin position="245"/>
        <end position="294"/>
    </location>
</feature>
<feature type="transmembrane region" description="Helical" evidence="2">
    <location>
        <begin position="187"/>
        <end position="203"/>
    </location>
</feature>
<feature type="compositionally biased region" description="Low complexity" evidence="1">
    <location>
        <begin position="268"/>
        <end position="285"/>
    </location>
</feature>
<keyword evidence="2" id="KW-0812">Transmembrane</keyword>
<evidence type="ECO:0000256" key="1">
    <source>
        <dbReference type="SAM" id="MobiDB-lite"/>
    </source>
</evidence>
<keyword evidence="2" id="KW-1133">Transmembrane helix</keyword>
<feature type="transmembrane region" description="Helical" evidence="2">
    <location>
        <begin position="109"/>
        <end position="130"/>
    </location>
</feature>
<name>A0ABV5NZP1_9ACTN</name>
<protein>
    <recommendedName>
        <fullName evidence="5">Integral membrane protein</fullName>
    </recommendedName>
</protein>
<keyword evidence="4" id="KW-1185">Reference proteome</keyword>